<gene>
    <name evidence="1" type="ORF">N0D28_08230</name>
</gene>
<evidence type="ECO:0000313" key="1">
    <source>
        <dbReference type="EMBL" id="UWX62759.1"/>
    </source>
</evidence>
<evidence type="ECO:0008006" key="3">
    <source>
        <dbReference type="Google" id="ProtNLM"/>
    </source>
</evidence>
<sequence>MNDPAALALLTASAASAPAFEHLSALHAQAGVEWHHARTLARQLVKGGLWAVTGRAEQTRYVITPDGLALLEGQ</sequence>
<keyword evidence="2" id="KW-1185">Reference proteome</keyword>
<accession>A0ABY5YCI0</accession>
<evidence type="ECO:0000313" key="2">
    <source>
        <dbReference type="Proteomes" id="UP001060261"/>
    </source>
</evidence>
<dbReference type="EMBL" id="CP104213">
    <property type="protein sequence ID" value="UWX62759.1"/>
    <property type="molecule type" value="Genomic_DNA"/>
</dbReference>
<dbReference type="RefSeq" id="WP_260559054.1">
    <property type="nucleotide sequence ID" value="NZ_BAABEC010000059.1"/>
</dbReference>
<protein>
    <recommendedName>
        <fullName evidence="3">MarR family transcriptional regulator</fullName>
    </recommendedName>
</protein>
<proteinExistence type="predicted"/>
<reference evidence="1" key="1">
    <citation type="submission" date="2022-09" db="EMBL/GenBank/DDBJ databases">
        <title>genome sequence of Deinococcus rubellus.</title>
        <authorList>
            <person name="Srinivasan S."/>
        </authorList>
    </citation>
    <scope>NUCLEOTIDE SEQUENCE</scope>
    <source>
        <strain evidence="1">Ant6</strain>
    </source>
</reference>
<name>A0ABY5YCI0_9DEIO</name>
<organism evidence="1 2">
    <name type="scientific">Deinococcus rubellus</name>
    <dbReference type="NCBI Taxonomy" id="1889240"/>
    <lineage>
        <taxon>Bacteria</taxon>
        <taxon>Thermotogati</taxon>
        <taxon>Deinococcota</taxon>
        <taxon>Deinococci</taxon>
        <taxon>Deinococcales</taxon>
        <taxon>Deinococcaceae</taxon>
        <taxon>Deinococcus</taxon>
    </lineage>
</organism>
<dbReference type="Proteomes" id="UP001060261">
    <property type="component" value="Chromosome"/>
</dbReference>